<dbReference type="RefSeq" id="WP_135084520.1">
    <property type="nucleotide sequence ID" value="NZ_SPDV01000008.1"/>
</dbReference>
<gene>
    <name evidence="1" type="ORF">E2493_05435</name>
</gene>
<dbReference type="Proteomes" id="UP000298213">
    <property type="component" value="Unassembled WGS sequence"/>
</dbReference>
<dbReference type="AlphaFoldDB" id="A0A4Y8ZTP0"/>
<accession>A0A4Y8ZTP0</accession>
<dbReference type="EMBL" id="SPDV01000008">
    <property type="protein sequence ID" value="TFI59284.1"/>
    <property type="molecule type" value="Genomic_DNA"/>
</dbReference>
<evidence type="ECO:0000313" key="2">
    <source>
        <dbReference type="Proteomes" id="UP000298213"/>
    </source>
</evidence>
<evidence type="ECO:0008006" key="3">
    <source>
        <dbReference type="Google" id="ProtNLM"/>
    </source>
</evidence>
<reference evidence="1 2" key="1">
    <citation type="submission" date="2019-03" db="EMBL/GenBank/DDBJ databases">
        <title>Genome sequence of Sphingomonas sp. 17J27-24.</title>
        <authorList>
            <person name="Kim M."/>
            <person name="Maeng S."/>
            <person name="Sathiyaraj S."/>
        </authorList>
    </citation>
    <scope>NUCLEOTIDE SEQUENCE [LARGE SCALE GENOMIC DNA]</scope>
    <source>
        <strain evidence="1 2">17J27-24</strain>
    </source>
</reference>
<comment type="caution">
    <text evidence="1">The sequence shown here is derived from an EMBL/GenBank/DDBJ whole genome shotgun (WGS) entry which is preliminary data.</text>
</comment>
<name>A0A4Y8ZTP0_9SPHN</name>
<dbReference type="OrthoDB" id="7595934at2"/>
<sequence>MTHAESQPSLDADFGRIESSILPSLTMMLDALLDAAATARPGEDAAFVAAEIRSLAAELDSVTRQVSMLSSPALVQRATAA</sequence>
<evidence type="ECO:0000313" key="1">
    <source>
        <dbReference type="EMBL" id="TFI59284.1"/>
    </source>
</evidence>
<organism evidence="1 2">
    <name type="scientific">Sphingomonas parva</name>
    <dbReference type="NCBI Taxonomy" id="2555898"/>
    <lineage>
        <taxon>Bacteria</taxon>
        <taxon>Pseudomonadati</taxon>
        <taxon>Pseudomonadota</taxon>
        <taxon>Alphaproteobacteria</taxon>
        <taxon>Sphingomonadales</taxon>
        <taxon>Sphingomonadaceae</taxon>
        <taxon>Sphingomonas</taxon>
    </lineage>
</organism>
<keyword evidence="2" id="KW-1185">Reference proteome</keyword>
<proteinExistence type="predicted"/>
<protein>
    <recommendedName>
        <fullName evidence="3">Histidine kinase</fullName>
    </recommendedName>
</protein>